<dbReference type="PROSITE" id="PS51755">
    <property type="entry name" value="OMPR_PHOB"/>
    <property type="match status" value="1"/>
</dbReference>
<dbReference type="InterPro" id="IPR036388">
    <property type="entry name" value="WH-like_DNA-bd_sf"/>
</dbReference>
<dbReference type="GO" id="GO:0005829">
    <property type="term" value="C:cytosol"/>
    <property type="evidence" value="ECO:0007669"/>
    <property type="project" value="TreeGrafter"/>
</dbReference>
<dbReference type="FunFam" id="1.10.10.10:FF:000018">
    <property type="entry name" value="DNA-binding response regulator ResD"/>
    <property type="match status" value="1"/>
</dbReference>
<dbReference type="InterPro" id="IPR016032">
    <property type="entry name" value="Sig_transdc_resp-reg_C-effctor"/>
</dbReference>
<dbReference type="InterPro" id="IPR039420">
    <property type="entry name" value="WalR-like"/>
</dbReference>
<keyword evidence="3 4" id="KW-0238">DNA-binding</keyword>
<dbReference type="EMBL" id="MELK01000028">
    <property type="protein sequence ID" value="OFW58014.1"/>
    <property type="molecule type" value="Genomic_DNA"/>
</dbReference>
<dbReference type="GO" id="GO:0000156">
    <property type="term" value="F:phosphorelay response regulator activity"/>
    <property type="evidence" value="ECO:0007669"/>
    <property type="project" value="TreeGrafter"/>
</dbReference>
<sequence>MYCAPDREEAFRYLLEDLPVHALTREQLPQPSPGDIVLVDFVNDGADWTNRLEILRRVLQEGVCLVGVLEKRQLRALGKPGFLNDFAVEGCTAEELKARLRWHTAESVQEGEPPELEIDEDRYEARLAGAPIELTFKEFELLRFLAARPGKVFTREMLLEQLWGYDYFGGARTVDVHIRRIRSKIEHEGRVYIRTVRGVGYIFEP</sequence>
<keyword evidence="2" id="KW-0902">Two-component regulatory system</keyword>
<organism evidence="6 7">
    <name type="scientific">Candidatus Solincola sediminis</name>
    <dbReference type="NCBI Taxonomy" id="1797199"/>
    <lineage>
        <taxon>Bacteria</taxon>
        <taxon>Bacillati</taxon>
        <taxon>Actinomycetota</taxon>
        <taxon>Candidatus Geothermincolia</taxon>
        <taxon>Candidatus Geothermincolales</taxon>
        <taxon>Candidatus Geothermincolaceae</taxon>
        <taxon>Candidatus Solincola</taxon>
    </lineage>
</organism>
<dbReference type="GO" id="GO:0006355">
    <property type="term" value="P:regulation of DNA-templated transcription"/>
    <property type="evidence" value="ECO:0007669"/>
    <property type="project" value="InterPro"/>
</dbReference>
<dbReference type="CDD" id="cd00383">
    <property type="entry name" value="trans_reg_C"/>
    <property type="match status" value="1"/>
</dbReference>
<dbReference type="Gene3D" id="3.40.50.2300">
    <property type="match status" value="1"/>
</dbReference>
<accession>A0A1F2WMD3</accession>
<feature type="DNA-binding region" description="OmpR/PhoB-type" evidence="4">
    <location>
        <begin position="105"/>
        <end position="205"/>
    </location>
</feature>
<protein>
    <recommendedName>
        <fullName evidence="5">OmpR/PhoB-type domain-containing protein</fullName>
    </recommendedName>
</protein>
<dbReference type="Gene3D" id="1.10.10.10">
    <property type="entry name" value="Winged helix-like DNA-binding domain superfamily/Winged helix DNA-binding domain"/>
    <property type="match status" value="1"/>
</dbReference>
<dbReference type="SMART" id="SM00862">
    <property type="entry name" value="Trans_reg_C"/>
    <property type="match status" value="1"/>
</dbReference>
<gene>
    <name evidence="6" type="ORF">A2Y75_12365</name>
</gene>
<comment type="caution">
    <text evidence="6">The sequence shown here is derived from an EMBL/GenBank/DDBJ whole genome shotgun (WGS) entry which is preliminary data.</text>
</comment>
<dbReference type="Proteomes" id="UP000177876">
    <property type="component" value="Unassembled WGS sequence"/>
</dbReference>
<feature type="domain" description="OmpR/PhoB-type" evidence="5">
    <location>
        <begin position="105"/>
        <end position="205"/>
    </location>
</feature>
<dbReference type="Pfam" id="PF00486">
    <property type="entry name" value="Trans_reg_C"/>
    <property type="match status" value="1"/>
</dbReference>
<dbReference type="AlphaFoldDB" id="A0A1F2WMD3"/>
<evidence type="ECO:0000313" key="7">
    <source>
        <dbReference type="Proteomes" id="UP000177876"/>
    </source>
</evidence>
<evidence type="ECO:0000256" key="4">
    <source>
        <dbReference type="PROSITE-ProRule" id="PRU01091"/>
    </source>
</evidence>
<dbReference type="STRING" id="1797197.A2Y75_12365"/>
<evidence type="ECO:0000313" key="6">
    <source>
        <dbReference type="EMBL" id="OFW58014.1"/>
    </source>
</evidence>
<proteinExistence type="predicted"/>
<evidence type="ECO:0000259" key="5">
    <source>
        <dbReference type="PROSITE" id="PS51755"/>
    </source>
</evidence>
<dbReference type="InterPro" id="IPR001867">
    <property type="entry name" value="OmpR/PhoB-type_DNA-bd"/>
</dbReference>
<dbReference type="PANTHER" id="PTHR48111:SF40">
    <property type="entry name" value="PHOSPHATE REGULON TRANSCRIPTIONAL REGULATORY PROTEIN PHOB"/>
    <property type="match status" value="1"/>
</dbReference>
<dbReference type="PANTHER" id="PTHR48111">
    <property type="entry name" value="REGULATOR OF RPOS"/>
    <property type="match status" value="1"/>
</dbReference>
<dbReference type="SUPFAM" id="SSF46894">
    <property type="entry name" value="C-terminal effector domain of the bipartite response regulators"/>
    <property type="match status" value="1"/>
</dbReference>
<evidence type="ECO:0000256" key="2">
    <source>
        <dbReference type="ARBA" id="ARBA00023012"/>
    </source>
</evidence>
<reference evidence="6 7" key="1">
    <citation type="journal article" date="2016" name="Nat. Commun.">
        <title>Thousands of microbial genomes shed light on interconnected biogeochemical processes in an aquifer system.</title>
        <authorList>
            <person name="Anantharaman K."/>
            <person name="Brown C.T."/>
            <person name="Hug L.A."/>
            <person name="Sharon I."/>
            <person name="Castelle C.J."/>
            <person name="Probst A.J."/>
            <person name="Thomas B.C."/>
            <person name="Singh A."/>
            <person name="Wilkins M.J."/>
            <person name="Karaoz U."/>
            <person name="Brodie E.L."/>
            <person name="Williams K.H."/>
            <person name="Hubbard S.S."/>
            <person name="Banfield J.F."/>
        </authorList>
    </citation>
    <scope>NUCLEOTIDE SEQUENCE [LARGE SCALE GENOMIC DNA]</scope>
</reference>
<name>A0A1F2WMD3_9ACTN</name>
<keyword evidence="1" id="KW-0597">Phosphoprotein</keyword>
<dbReference type="GO" id="GO:0000976">
    <property type="term" value="F:transcription cis-regulatory region binding"/>
    <property type="evidence" value="ECO:0007669"/>
    <property type="project" value="TreeGrafter"/>
</dbReference>
<evidence type="ECO:0000256" key="1">
    <source>
        <dbReference type="ARBA" id="ARBA00022553"/>
    </source>
</evidence>
<evidence type="ECO:0000256" key="3">
    <source>
        <dbReference type="ARBA" id="ARBA00023125"/>
    </source>
</evidence>
<dbReference type="GO" id="GO:0032993">
    <property type="term" value="C:protein-DNA complex"/>
    <property type="evidence" value="ECO:0007669"/>
    <property type="project" value="TreeGrafter"/>
</dbReference>